<comment type="PTM">
    <text evidence="16">Ubiquitinated by Nedd4 following partial capsid disassembly; which might play a role in intracellular virus movement during entry.</text>
</comment>
<evidence type="ECO:0000256" key="16">
    <source>
        <dbReference type="HAMAP-Rule" id="MF_04048"/>
    </source>
</evidence>
<evidence type="ECO:0000256" key="17">
    <source>
        <dbReference type="SAM" id="MobiDB-lite"/>
    </source>
</evidence>
<keyword evidence="13 16" id="KW-1015">Disulfide bond</keyword>
<evidence type="ECO:0000256" key="4">
    <source>
        <dbReference type="ARBA" id="ARBA00022595"/>
    </source>
</evidence>
<evidence type="ECO:0000256" key="7">
    <source>
        <dbReference type="ARBA" id="ARBA00022844"/>
    </source>
</evidence>
<dbReference type="GO" id="GO:0042025">
    <property type="term" value="C:host cell nucleus"/>
    <property type="evidence" value="ECO:0007669"/>
    <property type="project" value="UniProtKB-SubCell"/>
</dbReference>
<keyword evidence="12 16" id="KW-1176">Cytoplasmic inwards viral transport</keyword>
<comment type="function">
    <text evidence="16">Protease cofactor: Cofactor that activates the viral protease. Binds to viral protease in a 1:1 ratio.</text>
</comment>
<comment type="PTM">
    <text evidence="16">Protease cofactor: Contains the major nuclear import and export signals. Proteolytically removed during virion maturation. The processing of the C-terminus turns the precursor into a mature viral structural protein and abrogates its ability to promote hexon import and act as a potential chaperone protein.</text>
</comment>
<dbReference type="GO" id="GO:0039664">
    <property type="term" value="P:lysis of host organelle involved in viral entry into host cell"/>
    <property type="evidence" value="ECO:0007669"/>
    <property type="project" value="UniProtKB-UniRule"/>
</dbReference>
<feature type="short sequence motif" description="Nuclear export signal" evidence="16">
    <location>
        <begin position="219"/>
        <end position="230"/>
    </location>
</feature>
<keyword evidence="19" id="KW-1185">Reference proteome</keyword>
<feature type="region of interest" description="Amphipathic alpha-helix essential for membrane lytic activity" evidence="16">
    <location>
        <begin position="33"/>
        <end position="53"/>
    </location>
</feature>
<feature type="chain" id="PRO_5023281286" description="Protease cofactor" evidence="16">
    <location>
        <begin position="228"/>
        <end position="238"/>
    </location>
</feature>
<evidence type="ECO:0000313" key="18">
    <source>
        <dbReference type="EMBL" id="AIA22356.1"/>
    </source>
</evidence>
<sequence>MDGESFFALAPRQGNKPLLGSSDIGVCRMNGGAFNWGSIWSGLKSFGSNVKNWGSKAWNSNSGQALRNKLKETKVQEKIIDGINTGIHGAIDIAQQELNKAIEKRLDKPTIIPEQAQIEEIVPEEKIEVDLPLKGKRPREEEDIIVTSEGPPTYEEIFGNKSTPSASTYPMTRPHPSMAKPVMPPKPVSKPSPAPAVIPPPPIPPVVHRRPVRNMGWQSTLNNIVGMGVRVNKRRRCF</sequence>
<feature type="short sequence motif" description="Nuclear localization signal" evidence="16">
    <location>
        <begin position="233"/>
        <end position="236"/>
    </location>
</feature>
<feature type="region of interest" description="Disordered" evidence="17">
    <location>
        <begin position="180"/>
        <end position="202"/>
    </location>
</feature>
<comment type="subunit">
    <molecule>Protease cofactor</molecule>
    <text evidence="16">Heterodimer with the viral protease; disulfide-linked. Interacts with the viral protease.</text>
</comment>
<keyword evidence="1 16" id="KW-0167">Capsid protein</keyword>
<dbReference type="GO" id="GO:0030430">
    <property type="term" value="C:host cell cytoplasm"/>
    <property type="evidence" value="ECO:0007669"/>
    <property type="project" value="UniProtKB-SubCell"/>
</dbReference>
<comment type="function">
    <text evidence="16">Pre-protein VI: During virus assembly, promotes hexon trimers nuclear import through nuclear pore complexes via an importin alpha/beta-dependent mechanism. By analogy to herpesviruses capsid assembly, might act as a chaperone to promote the formation of the icosahedral capsid.</text>
</comment>
<feature type="disulfide bond" description="Interchain (with Adenovirus protease)" evidence="16">
    <location>
        <position position="237"/>
    </location>
</feature>
<keyword evidence="16" id="KW-0597">Phosphoprotein</keyword>
<feature type="short sequence motif" description="Nuclear export signal" evidence="16">
    <location>
        <begin position="66"/>
        <end position="75"/>
    </location>
</feature>
<keyword evidence="4 16" id="KW-1162">Viral penetration into host cytoplasm</keyword>
<comment type="subunit">
    <molecule>Endosome lysis protein</molecule>
    <text evidence="16">Interacts (via PPxY motif) with host NEDD4 ubiquitine ligase; this interaction might play a role in virus intracellular transport during entry. Part of a complex composed of the core-capsid bridging protein, the endosome lysis protein VI and the hexon-linking protein VIII; these interactions bridge the virus core to the capsid. Interacts with peripentonal hexons; this interaction stabilizes the capsid by gluing two peripentonal hexons together and joining them with an adjacent group-of-nine hexon.</text>
</comment>
<dbReference type="RefSeq" id="YP_009032615.1">
    <property type="nucleotide sequence ID" value="NC_024150.1"/>
</dbReference>
<feature type="region of interest" description="Interaction with hexon protein" evidence="16">
    <location>
        <begin position="221"/>
        <end position="227"/>
    </location>
</feature>
<feature type="site" description="Cleavage; by viral protease" evidence="16">
    <location>
        <begin position="32"/>
        <end position="33"/>
    </location>
</feature>
<keyword evidence="3 16" id="KW-0945">Host-virus interaction</keyword>
<name>A0A059XIF1_9ADEN</name>
<keyword evidence="7 16" id="KW-0946">Virion</keyword>
<dbReference type="GO" id="GO:0019028">
    <property type="term" value="C:viral capsid"/>
    <property type="evidence" value="ECO:0007669"/>
    <property type="project" value="UniProtKB-UniRule"/>
</dbReference>
<feature type="region of interest" description="Involved in endosomal membrane lysis" evidence="16">
    <location>
        <begin position="35"/>
        <end position="52"/>
    </location>
</feature>
<dbReference type="GO" id="GO:0043657">
    <property type="term" value="C:host cell"/>
    <property type="evidence" value="ECO:0007669"/>
    <property type="project" value="GOC"/>
</dbReference>
<evidence type="ECO:0000256" key="15">
    <source>
        <dbReference type="ARBA" id="ARBA00023296"/>
    </source>
</evidence>
<keyword evidence="5 16" id="KW-1188">Viral release from host cell</keyword>
<comment type="induction">
    <text evidence="16">Expressed in the late phase of the viral replicative cycle.</text>
</comment>
<feature type="chain" id="PRO_5023281285" description="Pre-protein VI" evidence="16">
    <location>
        <begin position="1"/>
        <end position="238"/>
    </location>
</feature>
<comment type="domain">
    <text evidence="16">N-terminal amphipathic alpha-helix domain is essential for the membrane lytic activity.</text>
</comment>
<evidence type="ECO:0000256" key="14">
    <source>
        <dbReference type="ARBA" id="ARBA00023200"/>
    </source>
</evidence>
<feature type="compositionally biased region" description="Pro residues" evidence="17">
    <location>
        <begin position="182"/>
        <end position="202"/>
    </location>
</feature>
<evidence type="ECO:0000256" key="10">
    <source>
        <dbReference type="ARBA" id="ARBA00022952"/>
    </source>
</evidence>
<evidence type="ECO:0000256" key="13">
    <source>
        <dbReference type="ARBA" id="ARBA00023157"/>
    </source>
</evidence>
<organism evidence="18 19">
    <name type="scientific">California sea lion adenovirus 1</name>
    <dbReference type="NCBI Taxonomy" id="943083"/>
    <lineage>
        <taxon>Viruses</taxon>
        <taxon>Varidnaviria</taxon>
        <taxon>Bamfordvirae</taxon>
        <taxon>Preplasmiviricota</taxon>
        <taxon>Polisuviricotina</taxon>
        <taxon>Pharingeaviricetes</taxon>
        <taxon>Rowavirales</taxon>
        <taxon>Adenoviridae</taxon>
        <taxon>Mastadenovirus</taxon>
        <taxon>Mastadenovirus otariidae</taxon>
        <taxon>Sea lion mastadenovirus A</taxon>
    </lineage>
</organism>
<dbReference type="GO" id="GO:0046729">
    <property type="term" value="C:viral procapsid"/>
    <property type="evidence" value="ECO:0007669"/>
    <property type="project" value="UniProtKB-UniRule"/>
</dbReference>
<evidence type="ECO:0000256" key="2">
    <source>
        <dbReference type="ARBA" id="ARBA00022562"/>
    </source>
</evidence>
<dbReference type="KEGG" id="vg:19488617"/>
<keyword evidence="14 16" id="KW-1035">Host cytoplasm</keyword>
<evidence type="ECO:0000256" key="1">
    <source>
        <dbReference type="ARBA" id="ARBA00022561"/>
    </source>
</evidence>
<comment type="subcellular location">
    <molecule>Pre-protein VI</molecule>
    <subcellularLocation>
        <location evidence="16">Host nucleus</location>
    </subcellularLocation>
    <subcellularLocation>
        <location evidence="16">Host cytoplasm</location>
    </subcellularLocation>
    <text evidence="16">Shuttles between host cytoplasm and nucleus.</text>
</comment>
<evidence type="ECO:0000256" key="3">
    <source>
        <dbReference type="ARBA" id="ARBA00022581"/>
    </source>
</evidence>
<dbReference type="OrthoDB" id="13512at10239"/>
<comment type="function">
    <text evidence="16">Endosome lysis protein: Structural component of the virion that provides increased stability to the particle shell through its interaction with the core-capsid bridging protein and the hexon-linking protein VIII. Fibers shedding during virus entry into host cell allows the endosome lysis protein to be exposed as a membrane-lytic peptide. Exhibits pH-independent membrane fragmentation activity and probably mediates viral rapid escape from host endosome via organellar membrane lysis. It is not clear if it then remains partially associated with the capsid and involved in the intracellular microtubule-dependent transport of capsid to the nucleus, or if it is lost during endosomal penetration.</text>
</comment>
<accession>A0A059XIF1</accession>
<keyword evidence="9 16" id="KW-0118">Viral capsid assembly</keyword>
<keyword evidence="11 16" id="KW-1174">Viral penetration via lysis of host organellar membrane</keyword>
<dbReference type="HAMAP" id="MF_04048">
    <property type="entry name" value="ADV_CAP6"/>
    <property type="match status" value="1"/>
</dbReference>
<keyword evidence="15 16" id="KW-1160">Virus entry into host cell</keyword>
<gene>
    <name evidence="16" type="primary">L3</name>
</gene>
<comment type="similarity">
    <text evidence="16">Belongs to the adenoviridae protein VI family.</text>
</comment>
<dbReference type="GO" id="GO:0075521">
    <property type="term" value="P:microtubule-dependent intracellular transport of viral material towards nucleus"/>
    <property type="evidence" value="ECO:0007669"/>
    <property type="project" value="UniProtKB-UniRule"/>
</dbReference>
<feature type="region of interest" description="Interaction with hexon protein" evidence="16">
    <location>
        <begin position="47"/>
        <end position="73"/>
    </location>
</feature>
<comment type="domain">
    <text evidence="16">Late-budding domains (L domains) are short sequence motifs essential for viral particle release. They can occur individually or in close proximity within structural proteins. They interacts with sorting cellular proteins of the multivesicular body (MVB) pathway. Most of these proteins are class E vacuolar protein sorting factors belonging to ESCRT-I, ESCRT-II or ESCRT-III complexes. Minor capsid protein 6 contains one L domain: a PPXY motif which binds to the WW domains of HECT (homologous to E6-AP C-terminus) E3 ubiquitin ligases, like NEDD4. In adenoviruses, this motif seems to play a role in microtubule-dependent intracellular trafficking toward the nucleus during virus entry into host cell and in suppression of DAXX-mediated repression of the immediate early E1A promoter.</text>
</comment>
<comment type="subcellular location">
    <molecule>Endosome lysis protein</molecule>
    <subcellularLocation>
        <location evidence="16">Virion</location>
    </subcellularLocation>
    <text evidence="16">Associates with the base of each peripentonal hexon on the capsid interior. Present in around 360 copies per virion.</text>
</comment>
<feature type="propeptide" id="PRO_5011800731" evidence="16">
    <location>
        <begin position="1"/>
        <end position="32"/>
    </location>
</feature>
<dbReference type="InterPro" id="IPR004243">
    <property type="entry name" value="McpVI"/>
</dbReference>
<evidence type="ECO:0000256" key="11">
    <source>
        <dbReference type="ARBA" id="ARBA00023099"/>
    </source>
</evidence>
<protein>
    <recommendedName>
        <fullName evidence="16">Pre-protein VI</fullName>
        <shortName evidence="16">pVI</shortName>
    </recommendedName>
    <component>
        <recommendedName>
            <fullName evidence="16">Endosome lysis protein</fullName>
        </recommendedName>
    </component>
    <component>
        <recommendedName>
            <fullName evidence="16">Protease cofactor</fullName>
        </recommendedName>
        <alternativeName>
            <fullName evidence="16">pVI-C</fullName>
        </alternativeName>
    </component>
</protein>
<comment type="miscellaneous">
    <text evidence="16">All late proteins expressed from the major late promoter are produced by alternative splicing and alternative polyadenylation of the same gene giving rise to non-overlapping ORFs. A leader sequence is present in the N-terminus of all these mRNAs and is recognized by the viral shutoff protein to provide expression although conventional translation via ribosome scanning from the cap has been shut off in the host cell.</text>
</comment>
<dbReference type="Proteomes" id="UP000116231">
    <property type="component" value="Segment"/>
</dbReference>
<feature type="site" description="Cleavage; by viral protease" evidence="16">
    <location>
        <begin position="227"/>
        <end position="228"/>
    </location>
</feature>
<comment type="subunit">
    <molecule>Pre-protein VI</molecule>
    <text evidence="16">Interacts with hexon protein; this interaction allows nuclear import of hexon trimers and possibly pre-capsid assembly. Interacts (via C-terminal NLS) with importin alpha/beta.</text>
</comment>
<evidence type="ECO:0000313" key="19">
    <source>
        <dbReference type="Proteomes" id="UP000116231"/>
    </source>
</evidence>
<comment type="caution">
    <text evidence="16">Lacks conserved residue(s) required for the propagation of feature annotation.</text>
</comment>
<keyword evidence="8 16" id="KW-0426">Late protein</keyword>
<keyword evidence="6 16" id="KW-0832">Ubl conjugation</keyword>
<evidence type="ECO:0000256" key="5">
    <source>
        <dbReference type="ARBA" id="ARBA00022612"/>
    </source>
</evidence>
<evidence type="ECO:0000256" key="6">
    <source>
        <dbReference type="ARBA" id="ARBA00022843"/>
    </source>
</evidence>
<evidence type="ECO:0000256" key="8">
    <source>
        <dbReference type="ARBA" id="ARBA00022921"/>
    </source>
</evidence>
<reference evidence="18 19" key="1">
    <citation type="journal article" date="2015" name="Infect. Genet. Evol.">
        <title>Phylogenomic characterization of California sea lion adenovirus-1.</title>
        <authorList>
            <person name="Cortes-Hinojosa G."/>
            <person name="Gulland F.M."/>
            <person name="Goldstein T."/>
            <person name="Venn-Watson S."/>
            <person name="Rivera R."/>
            <person name="Waltzek T.B."/>
            <person name="Salemi M."/>
            <person name="Wellehan J.F.Jr."/>
        </authorList>
    </citation>
    <scope>NUCLEOTIDE SEQUENCE [LARGE SCALE GENOMIC DNA]</scope>
    <source>
        <strain evidence="18">Zc11-030</strain>
    </source>
</reference>
<evidence type="ECO:0000256" key="9">
    <source>
        <dbReference type="ARBA" id="ARBA00022950"/>
    </source>
</evidence>
<dbReference type="GO" id="GO:0019076">
    <property type="term" value="P:viral release from host cell"/>
    <property type="evidence" value="ECO:0007669"/>
    <property type="project" value="UniProtKB-UniRule"/>
</dbReference>
<dbReference type="Pfam" id="PF02993">
    <property type="entry name" value="MCPVI"/>
    <property type="match status" value="1"/>
</dbReference>
<dbReference type="EMBL" id="KJ563221">
    <property type="protein sequence ID" value="AIA22356.1"/>
    <property type="molecule type" value="Genomic_DNA"/>
</dbReference>
<proteinExistence type="evidence at transcript level"/>
<evidence type="ECO:0000256" key="12">
    <source>
        <dbReference type="ARBA" id="ARBA00023120"/>
    </source>
</evidence>
<keyword evidence="10 16" id="KW-1177">Microtubular inwards viral transport</keyword>
<keyword evidence="2 16" id="KW-1048">Host nucleus</keyword>
<feature type="short sequence motif" description="PPXY motif" evidence="16">
    <location>
        <begin position="151"/>
        <end position="154"/>
    </location>
</feature>
<feature type="region of interest" description="Binds to importin alpha/beta, involved in hexon nuclear import" evidence="16">
    <location>
        <begin position="228"/>
        <end position="238"/>
    </location>
</feature>